<dbReference type="OMA" id="TIESHMK"/>
<dbReference type="eggNOG" id="KOG4524">
    <property type="taxonomic scope" value="Eukaryota"/>
</dbReference>
<organism evidence="4 5">
    <name type="scientific">Dictyostelium purpureum</name>
    <name type="common">Slime mold</name>
    <dbReference type="NCBI Taxonomy" id="5786"/>
    <lineage>
        <taxon>Eukaryota</taxon>
        <taxon>Amoebozoa</taxon>
        <taxon>Evosea</taxon>
        <taxon>Eumycetozoa</taxon>
        <taxon>Dictyostelia</taxon>
        <taxon>Dictyosteliales</taxon>
        <taxon>Dictyosteliaceae</taxon>
        <taxon>Dictyostelium</taxon>
    </lineage>
</organism>
<dbReference type="InterPro" id="IPR057566">
    <property type="entry name" value="TPR_TTI1_N"/>
</dbReference>
<dbReference type="InParanoid" id="F0ZX25"/>
<dbReference type="FunCoup" id="F0ZX25">
    <property type="interactions" value="28"/>
</dbReference>
<evidence type="ECO:0000259" key="2">
    <source>
        <dbReference type="Pfam" id="PF24173"/>
    </source>
</evidence>
<evidence type="ECO:0000259" key="3">
    <source>
        <dbReference type="Pfam" id="PF24181"/>
    </source>
</evidence>
<gene>
    <name evidence="4" type="ORF">DICPUDRAFT_156651</name>
</gene>
<feature type="compositionally biased region" description="Low complexity" evidence="1">
    <location>
        <begin position="1"/>
        <end position="25"/>
    </location>
</feature>
<name>F0ZX25_DICPU</name>
<proteinExistence type="predicted"/>
<dbReference type="Pfam" id="PF21547">
    <property type="entry name" value="TTI1"/>
    <property type="match status" value="1"/>
</dbReference>
<evidence type="ECO:0000313" key="4">
    <source>
        <dbReference type="EMBL" id="EGC31494.1"/>
    </source>
</evidence>
<dbReference type="RefSeq" id="XP_003291969.1">
    <property type="nucleotide sequence ID" value="XM_003291921.1"/>
</dbReference>
<dbReference type="KEGG" id="dpp:DICPUDRAFT_156651"/>
<dbReference type="VEuPathDB" id="AmoebaDB:DICPUDRAFT_156651"/>
<dbReference type="Pfam" id="PF24181">
    <property type="entry name" value="TPR_TTI1_C"/>
    <property type="match status" value="2"/>
</dbReference>
<keyword evidence="5" id="KW-1185">Reference proteome</keyword>
<dbReference type="Pfam" id="PF24173">
    <property type="entry name" value="TPR_TTI1_N"/>
    <property type="match status" value="1"/>
</dbReference>
<feature type="region of interest" description="Disordered" evidence="1">
    <location>
        <begin position="1"/>
        <end position="28"/>
    </location>
</feature>
<dbReference type="InterPro" id="IPR049362">
    <property type="entry name" value="TTI1_rpt"/>
</dbReference>
<dbReference type="Proteomes" id="UP000001064">
    <property type="component" value="Unassembled WGS sequence"/>
</dbReference>
<protein>
    <submittedName>
        <fullName evidence="4">Uncharacterized protein</fullName>
    </submittedName>
</protein>
<dbReference type="PANTHER" id="PTHR18460">
    <property type="entry name" value="TEL2 INTERACTING PROTEIN 1 TTI1 FAMILY MEMBER"/>
    <property type="match status" value="1"/>
</dbReference>
<dbReference type="Pfam" id="PF24176">
    <property type="entry name" value="TPR_TTI1_2nd"/>
    <property type="match status" value="1"/>
</dbReference>
<dbReference type="GeneID" id="10505728"/>
<dbReference type="EMBL" id="GL871250">
    <property type="protein sequence ID" value="EGC31494.1"/>
    <property type="molecule type" value="Genomic_DNA"/>
</dbReference>
<dbReference type="InterPro" id="IPR057567">
    <property type="entry name" value="TPR_TTI1_C"/>
</dbReference>
<evidence type="ECO:0000313" key="5">
    <source>
        <dbReference type="Proteomes" id="UP000001064"/>
    </source>
</evidence>
<dbReference type="PANTHER" id="PTHR18460:SF3">
    <property type="entry name" value="TELO2-INTERACTING PROTEIN 1 HOMOLOG"/>
    <property type="match status" value="1"/>
</dbReference>
<sequence length="1331" mass="153596">MMSDIGNNNNNNSDISPSSSSSPISTPQLSQSEKLKLNHVFHNYKPICDQLITILSNTDENKFEKKDNKQIIEQIKSLIQQLIDITTEKYANDNWSLNYIFDYLMIPLSLLINPTNLSKQNQKVLFCIKKQSVQLQSFNLLLQLLKRVKINQFNKFINILTVLLNFLNNNNNNNNINNNNNSNNNNNNDSNNGNLEEFYLVILENIKELYNSAEESFFNKELYKKHPFTVGDQFVPYGYTISTLLGLLQNEKNQESLNSNKNNLSRDIKKLIVLTLNNIIKPFLSRNLEYYNILFQIFPATISSLFKVISGDFKLGSTLKVQCLDLFSDLISNTMSDKVRESLKNDSERDTFKLSESNLFNLFCLLYPTSNSYSKLRPQHSLFSKSSQSILTSKISLDKYKNKEALIKSAYQILSNCKCLVSLAPILLEVLVLHYNDDYPQIVDQTKKYLYSLLDNNSTTSNQNPDISILLKYQKNKQHQKESIEYADIKFILQDNFNHLFKSLGMLICSHSMTNDSIPTRDDITSLLFSSRMEITATTLLSLVEMKSPPPKQPSFETNKNLSQSLEDSLRIVSENPFENKKKSLLISFSNLSKPFLHFYSENIERDVIRLIQLIGKYSDIKEWIDIFLSNSLLSTSPKRKEILFCLNHLLIGNSNPKEVQSDTDGAKANKIYSSLDFSTTQYILDEILSPSLINLTISREQDQLMNRQIKSQQQPTQQSESLISISSKDTLLEEYYDNTITISLVIDNIGTLTTLLPKSPTKYRQIFLSKVIYQLLEKYGLSSVDSTKMILKSSRIALENIMNCFEYYSIEDIIYRNSDYLLDTIESHMKYLDSFPNTPNIFEGILNITGLGFLPFLSDTVRMILGALDLAIENSKNIQIFISILYSIVKVLYNNSKHELLYQQVLKKIKQDKKSKQEIEKDQQVLDQVKENRSIDEIKQFFINHHSLRDEEKTEELYKDIDTKNNSKSKEDIKITNITPESLNIPKYKETTEVQRLLVQDIVQKCIHFMGSKNKAIKMTTIDIVEMGLVIVATGSKNYGGNDDEQEEIVNTDGSEPIFDSNINPIKTNNDKHVEKVALFPLIHKVWGSLVRRVEEGDRVVCKKSLKVIQTISNLAEEFISQRFWDHLWPIIRRILVEEQTIHYQENNHFKSYKASTSSSSSSSSSVIQSKINEYSTTSKKPLIQDITNEKSPLEQKQDKAKKDKLKYTPSFKLQYVCLETLKTILSTIGRMYQSQVFEIARNTLYYLNRNQPDLFQQFTIEIWSDILLKQDPDSLWLLLFNLSNQFNNPDFFKNPNHDDCLVPIPSFKYTSKDLIDFKANALLLFNLLN</sequence>
<accession>F0ZX25</accession>
<dbReference type="InterPro" id="IPR052587">
    <property type="entry name" value="TELO2-interacting_protein_1"/>
</dbReference>
<evidence type="ECO:0000256" key="1">
    <source>
        <dbReference type="SAM" id="MobiDB-lite"/>
    </source>
</evidence>
<reference evidence="5" key="1">
    <citation type="journal article" date="2011" name="Genome Biol.">
        <title>Comparative genomics of the social amoebae Dictyostelium discoideum and Dictyostelium purpureum.</title>
        <authorList>
            <consortium name="US DOE Joint Genome Institute (JGI-PGF)"/>
            <person name="Sucgang R."/>
            <person name="Kuo A."/>
            <person name="Tian X."/>
            <person name="Salerno W."/>
            <person name="Parikh A."/>
            <person name="Feasley C.L."/>
            <person name="Dalin E."/>
            <person name="Tu H."/>
            <person name="Huang E."/>
            <person name="Barry K."/>
            <person name="Lindquist E."/>
            <person name="Shapiro H."/>
            <person name="Bruce D."/>
            <person name="Schmutz J."/>
            <person name="Salamov A."/>
            <person name="Fey P."/>
            <person name="Gaudet P."/>
            <person name="Anjard C."/>
            <person name="Babu M.M."/>
            <person name="Basu S."/>
            <person name="Bushmanova Y."/>
            <person name="van der Wel H."/>
            <person name="Katoh-Kurasawa M."/>
            <person name="Dinh C."/>
            <person name="Coutinho P.M."/>
            <person name="Saito T."/>
            <person name="Elias M."/>
            <person name="Schaap P."/>
            <person name="Kay R.R."/>
            <person name="Henrissat B."/>
            <person name="Eichinger L."/>
            <person name="Rivero F."/>
            <person name="Putnam N.H."/>
            <person name="West C.M."/>
            <person name="Loomis W.F."/>
            <person name="Chisholm R.L."/>
            <person name="Shaulsky G."/>
            <person name="Strassmann J.E."/>
            <person name="Queller D.C."/>
            <person name="Kuspa A."/>
            <person name="Grigoriev I.V."/>
        </authorList>
    </citation>
    <scope>NUCLEOTIDE SEQUENCE [LARGE SCALE GENOMIC DNA]</scope>
    <source>
        <strain evidence="5">QSDP1</strain>
    </source>
</reference>
<dbReference type="OrthoDB" id="49511at2759"/>
<feature type="domain" description="TTI1 C-terminal TPR" evidence="3">
    <location>
        <begin position="1199"/>
        <end position="1278"/>
    </location>
</feature>
<dbReference type="GO" id="GO:0005737">
    <property type="term" value="C:cytoplasm"/>
    <property type="evidence" value="ECO:0000318"/>
    <property type="project" value="GO_Central"/>
</dbReference>
<feature type="domain" description="TTI1 C-terminal TPR" evidence="3">
    <location>
        <begin position="905"/>
        <end position="1155"/>
    </location>
</feature>
<dbReference type="STRING" id="5786.F0ZX25"/>
<feature type="domain" description="TTI1 N-terminal TPR" evidence="2">
    <location>
        <begin position="41"/>
        <end position="438"/>
    </location>
</feature>